<accession>A0A9K3D7K6</accession>
<dbReference type="Gene3D" id="3.40.50.300">
    <property type="entry name" value="P-loop containing nucleotide triphosphate hydrolases"/>
    <property type="match status" value="1"/>
</dbReference>
<dbReference type="GO" id="GO:0005634">
    <property type="term" value="C:nucleus"/>
    <property type="evidence" value="ECO:0007669"/>
    <property type="project" value="UniProtKB-SubCell"/>
</dbReference>
<dbReference type="PROSITE" id="PS00674">
    <property type="entry name" value="AAA"/>
    <property type="match status" value="1"/>
</dbReference>
<comment type="similarity">
    <text evidence="3 9">Belongs to the AAA ATPase family.</text>
</comment>
<dbReference type="Pfam" id="PF00004">
    <property type="entry name" value="AAA"/>
    <property type="match status" value="1"/>
</dbReference>
<dbReference type="GO" id="GO:0016887">
    <property type="term" value="F:ATP hydrolysis activity"/>
    <property type="evidence" value="ECO:0007669"/>
    <property type="project" value="InterPro"/>
</dbReference>
<dbReference type="FunFam" id="3.40.50.300:FF:000039">
    <property type="entry name" value="26S proteasome regulatory subunit 4"/>
    <property type="match status" value="1"/>
</dbReference>
<dbReference type="GO" id="GO:0000502">
    <property type="term" value="C:proteasome complex"/>
    <property type="evidence" value="ECO:0007669"/>
    <property type="project" value="UniProtKB-KW"/>
</dbReference>
<keyword evidence="6 9" id="KW-0067">ATP-binding</keyword>
<evidence type="ECO:0000256" key="2">
    <source>
        <dbReference type="ARBA" id="ARBA00004496"/>
    </source>
</evidence>
<evidence type="ECO:0000256" key="4">
    <source>
        <dbReference type="ARBA" id="ARBA00022490"/>
    </source>
</evidence>
<dbReference type="PANTHER" id="PTHR23073">
    <property type="entry name" value="26S PROTEASOME REGULATORY SUBUNIT"/>
    <property type="match status" value="1"/>
</dbReference>
<proteinExistence type="inferred from homology"/>
<evidence type="ECO:0000256" key="1">
    <source>
        <dbReference type="ARBA" id="ARBA00004123"/>
    </source>
</evidence>
<dbReference type="Gene3D" id="1.10.8.60">
    <property type="match status" value="1"/>
</dbReference>
<dbReference type="InterPro" id="IPR003960">
    <property type="entry name" value="ATPase_AAA_CS"/>
</dbReference>
<name>A0A9K3D7K6_9EUKA</name>
<evidence type="ECO:0000256" key="3">
    <source>
        <dbReference type="ARBA" id="ARBA00006914"/>
    </source>
</evidence>
<evidence type="ECO:0000256" key="9">
    <source>
        <dbReference type="RuleBase" id="RU003651"/>
    </source>
</evidence>
<dbReference type="InterPro" id="IPR003959">
    <property type="entry name" value="ATPase_AAA_core"/>
</dbReference>
<feature type="domain" description="AAA+ ATPase" evidence="10">
    <location>
        <begin position="45"/>
        <end position="184"/>
    </location>
</feature>
<evidence type="ECO:0000256" key="7">
    <source>
        <dbReference type="ARBA" id="ARBA00022942"/>
    </source>
</evidence>
<reference evidence="11 12" key="1">
    <citation type="journal article" date="2018" name="PLoS ONE">
        <title>The draft genome of Kipferlia bialata reveals reductive genome evolution in fornicate parasites.</title>
        <authorList>
            <person name="Tanifuji G."/>
            <person name="Takabayashi S."/>
            <person name="Kume K."/>
            <person name="Takagi M."/>
            <person name="Nakayama T."/>
            <person name="Kamikawa R."/>
            <person name="Inagaki Y."/>
            <person name="Hashimoto T."/>
        </authorList>
    </citation>
    <scope>NUCLEOTIDE SEQUENCE [LARGE SCALE GENOMIC DNA]</scope>
    <source>
        <strain evidence="11">NY0173</strain>
    </source>
</reference>
<organism evidence="11 12">
    <name type="scientific">Kipferlia bialata</name>
    <dbReference type="NCBI Taxonomy" id="797122"/>
    <lineage>
        <taxon>Eukaryota</taxon>
        <taxon>Metamonada</taxon>
        <taxon>Carpediemonas-like organisms</taxon>
        <taxon>Kipferlia</taxon>
    </lineage>
</organism>
<comment type="subcellular location">
    <subcellularLocation>
        <location evidence="2">Cytoplasm</location>
    </subcellularLocation>
    <subcellularLocation>
        <location evidence="1">Nucleus</location>
    </subcellularLocation>
</comment>
<keyword evidence="4" id="KW-0963">Cytoplasm</keyword>
<dbReference type="Proteomes" id="UP000265618">
    <property type="component" value="Unassembled WGS sequence"/>
</dbReference>
<evidence type="ECO:0000256" key="6">
    <source>
        <dbReference type="ARBA" id="ARBA00022840"/>
    </source>
</evidence>
<protein>
    <recommendedName>
        <fullName evidence="10">AAA+ ATPase domain-containing protein</fullName>
    </recommendedName>
</protein>
<evidence type="ECO:0000256" key="5">
    <source>
        <dbReference type="ARBA" id="ARBA00022741"/>
    </source>
</evidence>
<keyword evidence="12" id="KW-1185">Reference proteome</keyword>
<keyword evidence="5 9" id="KW-0547">Nucleotide-binding</keyword>
<dbReference type="GO" id="GO:0005737">
    <property type="term" value="C:cytoplasm"/>
    <property type="evidence" value="ECO:0007669"/>
    <property type="project" value="UniProtKB-SubCell"/>
</dbReference>
<keyword evidence="8" id="KW-0539">Nucleus</keyword>
<dbReference type="AlphaFoldDB" id="A0A9K3D7K6"/>
<evidence type="ECO:0000256" key="8">
    <source>
        <dbReference type="ARBA" id="ARBA00023242"/>
    </source>
</evidence>
<comment type="caution">
    <text evidence="11">The sequence shown here is derived from an EMBL/GenBank/DDBJ whole genome shotgun (WGS) entry which is preliminary data.</text>
</comment>
<dbReference type="InterPro" id="IPR050221">
    <property type="entry name" value="26S_Proteasome_ATPase"/>
</dbReference>
<gene>
    <name evidence="11" type="ORF">KIPB_012234</name>
</gene>
<dbReference type="EMBL" id="BDIP01005321">
    <property type="protein sequence ID" value="GIQ89692.1"/>
    <property type="molecule type" value="Genomic_DNA"/>
</dbReference>
<sequence>MRVDNAPTETYADIGGLEDQIQEIKEAVELPLTRPELYEDIGINPPKGVILYGVPGTGKTLLAKAVANSTSATFLRVTGSELIQKYSGEGPRLVRELFKAATELAPAIIFIDEIDAVGSKRYEAHSGGEREIQRTMLELLNQLDGFDTHPQVKVVMATNRIEALDPALIRPGRIDRKIEFPLPSMATKKHIFGIHTGKMTLATDVDIELLIRDHDDLSGADIK</sequence>
<evidence type="ECO:0000313" key="12">
    <source>
        <dbReference type="Proteomes" id="UP000265618"/>
    </source>
</evidence>
<evidence type="ECO:0000259" key="10">
    <source>
        <dbReference type="SMART" id="SM00382"/>
    </source>
</evidence>
<dbReference type="GO" id="GO:0005524">
    <property type="term" value="F:ATP binding"/>
    <property type="evidence" value="ECO:0007669"/>
    <property type="project" value="UniProtKB-KW"/>
</dbReference>
<dbReference type="InterPro" id="IPR003593">
    <property type="entry name" value="AAA+_ATPase"/>
</dbReference>
<keyword evidence="7" id="KW-0647">Proteasome</keyword>
<dbReference type="InterPro" id="IPR027417">
    <property type="entry name" value="P-loop_NTPase"/>
</dbReference>
<evidence type="ECO:0000313" key="11">
    <source>
        <dbReference type="EMBL" id="GIQ89692.1"/>
    </source>
</evidence>
<dbReference type="OrthoDB" id="10255768at2759"/>
<dbReference type="SUPFAM" id="SSF52540">
    <property type="entry name" value="P-loop containing nucleoside triphosphate hydrolases"/>
    <property type="match status" value="1"/>
</dbReference>
<feature type="non-terminal residue" evidence="11">
    <location>
        <position position="1"/>
    </location>
</feature>
<dbReference type="SMART" id="SM00382">
    <property type="entry name" value="AAA"/>
    <property type="match status" value="1"/>
</dbReference>